<dbReference type="PANTHER" id="PTHR12121:SF100">
    <property type="entry name" value="POLY(A)-SPECIFIC RIBONUCLEASE"/>
    <property type="match status" value="1"/>
</dbReference>
<dbReference type="Gene3D" id="3.60.10.10">
    <property type="entry name" value="Endonuclease/exonuclease/phosphatase"/>
    <property type="match status" value="1"/>
</dbReference>
<dbReference type="InterPro" id="IPR032675">
    <property type="entry name" value="LRR_dom_sf"/>
</dbReference>
<dbReference type="EMBL" id="MLAK01000579">
    <property type="protein sequence ID" value="OHT11797.1"/>
    <property type="molecule type" value="Genomic_DNA"/>
</dbReference>
<dbReference type="SUPFAM" id="SSF52058">
    <property type="entry name" value="L domain-like"/>
    <property type="match status" value="1"/>
</dbReference>
<dbReference type="VEuPathDB" id="TrichDB:TRFO_18703"/>
<name>A0A1J4KQQ8_9EUKA</name>
<dbReference type="PROSITE" id="PS51450">
    <property type="entry name" value="LRR"/>
    <property type="match status" value="1"/>
</dbReference>
<organism evidence="2 3">
    <name type="scientific">Tritrichomonas foetus</name>
    <dbReference type="NCBI Taxonomy" id="1144522"/>
    <lineage>
        <taxon>Eukaryota</taxon>
        <taxon>Metamonada</taxon>
        <taxon>Parabasalia</taxon>
        <taxon>Tritrichomonadida</taxon>
        <taxon>Tritrichomonadidae</taxon>
        <taxon>Tritrichomonas</taxon>
    </lineage>
</organism>
<dbReference type="Gene3D" id="3.80.10.10">
    <property type="entry name" value="Ribonuclease Inhibitor"/>
    <property type="match status" value="1"/>
</dbReference>
<evidence type="ECO:0000313" key="3">
    <source>
        <dbReference type="Proteomes" id="UP000179807"/>
    </source>
</evidence>
<accession>A0A1J4KQQ8</accession>
<dbReference type="PANTHER" id="PTHR12121">
    <property type="entry name" value="CARBON CATABOLITE REPRESSOR PROTEIN 4"/>
    <property type="match status" value="1"/>
</dbReference>
<dbReference type="InterPro" id="IPR036691">
    <property type="entry name" value="Endo/exonu/phosph_ase_sf"/>
</dbReference>
<dbReference type="GO" id="GO:0000175">
    <property type="term" value="F:3'-5'-RNA exonuclease activity"/>
    <property type="evidence" value="ECO:0007669"/>
    <property type="project" value="TreeGrafter"/>
</dbReference>
<feature type="domain" description="Endonuclease/exonuclease/phosphatase" evidence="1">
    <location>
        <begin position="158"/>
        <end position="448"/>
    </location>
</feature>
<dbReference type="AlphaFoldDB" id="A0A1J4KQQ8"/>
<reference evidence="2" key="1">
    <citation type="submission" date="2016-10" db="EMBL/GenBank/DDBJ databases">
        <authorList>
            <person name="Benchimol M."/>
            <person name="Almeida L.G."/>
            <person name="Vasconcelos A.T."/>
            <person name="Perreira-Neves A."/>
            <person name="Rosa I.A."/>
            <person name="Tasca T."/>
            <person name="Bogo M.R."/>
            <person name="de Souza W."/>
        </authorList>
    </citation>
    <scope>NUCLEOTIDE SEQUENCE [LARGE SCALE GENOMIC DNA]</scope>
    <source>
        <strain evidence="2">K</strain>
    </source>
</reference>
<dbReference type="InterPro" id="IPR050410">
    <property type="entry name" value="CCR4/nocturin_mRNA_transcr"/>
</dbReference>
<dbReference type="Pfam" id="PF03372">
    <property type="entry name" value="Exo_endo_phos"/>
    <property type="match status" value="1"/>
</dbReference>
<dbReference type="OrthoDB" id="428734at2759"/>
<evidence type="ECO:0000313" key="2">
    <source>
        <dbReference type="EMBL" id="OHT11797.1"/>
    </source>
</evidence>
<dbReference type="Proteomes" id="UP000179807">
    <property type="component" value="Unassembled WGS sequence"/>
</dbReference>
<dbReference type="InterPro" id="IPR005135">
    <property type="entry name" value="Endo/exonuclease/phosphatase"/>
</dbReference>
<dbReference type="Pfam" id="PF13855">
    <property type="entry name" value="LRR_8"/>
    <property type="match status" value="1"/>
</dbReference>
<dbReference type="InterPro" id="IPR001611">
    <property type="entry name" value="Leu-rich_rpt"/>
</dbReference>
<protein>
    <recommendedName>
        <fullName evidence="1">Endonuclease/exonuclease/phosphatase domain-containing protein</fullName>
    </recommendedName>
</protein>
<dbReference type="SUPFAM" id="SSF56219">
    <property type="entry name" value="DNase I-like"/>
    <property type="match status" value="1"/>
</dbReference>
<keyword evidence="3" id="KW-1185">Reference proteome</keyword>
<sequence length="458" mass="52999">MFTFPLFLLRYSMAGIERINIFDALNKDNSNETSIHLENTPLSIPKGFFHKYSSLKELTLKGCELEKFPRSILKLKDLEYLDISHNKIKFIPIEIGSLKKLKILKYEGNQCRPLTDFIHVSEFKDLIEISQYVMERQEMTPPPREFIPYDNTNSFIIMSYNILSSKYANQEVYPLCVKKYLDFERRLPMIIEEIKKYNPSVVCLQEVQFGLFGSKFEPEFERIGYKGFYAPKDMFYKAKEQDKPFIIGQATFIKTSDFDVASDAKISFNKSPYLKQGNCPKRTKKYSDSACVVILTPKTNNDADSTNINHIKNHNHSIAIVNVHLQWKPTCDDVRADQLKIAVAHAVELAKKSSDNYDIIVCGDYNSYPDTQAIAYINNHPEKFISTYDAMNQPFYLSHLTCDFDGCIDYIYTTRNKLEVVSILPLYDDETLHKIAIEIPDNHHPSDHFPIAAALRFK</sequence>
<proteinExistence type="predicted"/>
<evidence type="ECO:0000259" key="1">
    <source>
        <dbReference type="Pfam" id="PF03372"/>
    </source>
</evidence>
<gene>
    <name evidence="2" type="ORF">TRFO_18703</name>
</gene>
<dbReference type="RefSeq" id="XP_068364933.1">
    <property type="nucleotide sequence ID" value="XM_068500332.1"/>
</dbReference>
<comment type="caution">
    <text evidence="2">The sequence shown here is derived from an EMBL/GenBank/DDBJ whole genome shotgun (WGS) entry which is preliminary data.</text>
</comment>
<dbReference type="GeneID" id="94835036"/>